<feature type="region of interest" description="Disordered" evidence="1">
    <location>
        <begin position="1"/>
        <end position="23"/>
    </location>
</feature>
<dbReference type="GeneID" id="107222284"/>
<keyword evidence="2" id="KW-1185">Reference proteome</keyword>
<name>A0ABM3FHI8_NEOLC</name>
<evidence type="ECO:0000313" key="2">
    <source>
        <dbReference type="Proteomes" id="UP000829291"/>
    </source>
</evidence>
<proteinExistence type="predicted"/>
<sequence>MSGLKMQAPPRPSAGFGTRTKNETPDMKEQYLFLLEFFVHSISGERLAKLNQMFFVPTSVCFRFLTFNDDSIEVTPVDPMFEPQAGIADEIEYFYSGRSVMFAIAEDVVVNKISEFNVALIVQKKMPDNIKPNVLVGVSFIDLSKQFAELRCDLQCCSDNQIPPPQSCEGEYPLLFNGEMVGEISLYTRLSAFGPTIVTEFDAPPDKAEKQSTFLFRGDEIEDKTLAYKCRMINSSSVDICRESTEELGQCPICEPPHFSCLPCGLSFGAVARPMSPALTEIKSPIQTSASYPSPTIGSGPIQSSRGGPCGKAVVLKVSGLLDAGDGSKQPTVTVVPESEATGPNNPPDSEHDVFILRIGKKGLVAEGEKSDLQLEMRTPKGPERRPPIRHVPVPKPKTPPLPKLVRVEPAEDPPMAKDKKSGKKKEKGKGKKK</sequence>
<protein>
    <submittedName>
        <fullName evidence="3">Uncharacterized protein LOC107222284</fullName>
    </submittedName>
</protein>
<feature type="region of interest" description="Disordered" evidence="1">
    <location>
        <begin position="326"/>
        <end position="352"/>
    </location>
</feature>
<feature type="compositionally biased region" description="Pro residues" evidence="1">
    <location>
        <begin position="394"/>
        <end position="403"/>
    </location>
</feature>
<evidence type="ECO:0000256" key="1">
    <source>
        <dbReference type="SAM" id="MobiDB-lite"/>
    </source>
</evidence>
<dbReference type="Proteomes" id="UP000829291">
    <property type="component" value="Chromosome 2"/>
</dbReference>
<dbReference type="RefSeq" id="XP_046587461.1">
    <property type="nucleotide sequence ID" value="XM_046731505.1"/>
</dbReference>
<feature type="compositionally biased region" description="Basic and acidic residues" evidence="1">
    <location>
        <begin position="368"/>
        <end position="387"/>
    </location>
</feature>
<feature type="compositionally biased region" description="Basic residues" evidence="1">
    <location>
        <begin position="421"/>
        <end position="434"/>
    </location>
</feature>
<accession>A0ABM3FHI8</accession>
<evidence type="ECO:0000313" key="3">
    <source>
        <dbReference type="RefSeq" id="XP_046587461.1"/>
    </source>
</evidence>
<gene>
    <name evidence="3" type="primary">LOC107222284</name>
</gene>
<organism evidence="2 3">
    <name type="scientific">Neodiprion lecontei</name>
    <name type="common">Redheaded pine sawfly</name>
    <dbReference type="NCBI Taxonomy" id="441921"/>
    <lineage>
        <taxon>Eukaryota</taxon>
        <taxon>Metazoa</taxon>
        <taxon>Ecdysozoa</taxon>
        <taxon>Arthropoda</taxon>
        <taxon>Hexapoda</taxon>
        <taxon>Insecta</taxon>
        <taxon>Pterygota</taxon>
        <taxon>Neoptera</taxon>
        <taxon>Endopterygota</taxon>
        <taxon>Hymenoptera</taxon>
        <taxon>Tenthredinoidea</taxon>
        <taxon>Diprionidae</taxon>
        <taxon>Diprioninae</taxon>
        <taxon>Neodiprion</taxon>
    </lineage>
</organism>
<feature type="region of interest" description="Disordered" evidence="1">
    <location>
        <begin position="368"/>
        <end position="434"/>
    </location>
</feature>
<dbReference type="Pfam" id="PF14924">
    <property type="entry name" value="MAP10_N"/>
    <property type="match status" value="1"/>
</dbReference>
<feature type="compositionally biased region" description="Basic and acidic residues" evidence="1">
    <location>
        <begin position="406"/>
        <end position="420"/>
    </location>
</feature>
<reference evidence="3" key="1">
    <citation type="submission" date="2025-08" db="UniProtKB">
        <authorList>
            <consortium name="RefSeq"/>
        </authorList>
    </citation>
    <scope>IDENTIFICATION</scope>
    <source>
        <tissue evidence="3">Thorax and Abdomen</tissue>
    </source>
</reference>